<dbReference type="PANTHER" id="PTHR46020">
    <property type="entry name" value="OSJNBB0059K02.9 PROTEIN"/>
    <property type="match status" value="1"/>
</dbReference>
<reference evidence="4" key="1">
    <citation type="submission" date="2020-06" db="EMBL/GenBank/DDBJ databases">
        <title>WGS assembly of Ceratodon purpureus strain R40.</title>
        <authorList>
            <person name="Carey S.B."/>
            <person name="Jenkins J."/>
            <person name="Shu S."/>
            <person name="Lovell J.T."/>
            <person name="Sreedasyam A."/>
            <person name="Maumus F."/>
            <person name="Tiley G.P."/>
            <person name="Fernandez-Pozo N."/>
            <person name="Barry K."/>
            <person name="Chen C."/>
            <person name="Wang M."/>
            <person name="Lipzen A."/>
            <person name="Daum C."/>
            <person name="Saski C.A."/>
            <person name="Payton A.C."/>
            <person name="Mcbreen J.C."/>
            <person name="Conrad R.E."/>
            <person name="Kollar L.M."/>
            <person name="Olsson S."/>
            <person name="Huttunen S."/>
            <person name="Landis J.B."/>
            <person name="Wickett N.J."/>
            <person name="Johnson M.G."/>
            <person name="Rensing S.A."/>
            <person name="Grimwood J."/>
            <person name="Schmutz J."/>
            <person name="Mcdaniel S.F."/>
        </authorList>
    </citation>
    <scope>NUCLEOTIDE SEQUENCE</scope>
    <source>
        <strain evidence="4">R40</strain>
    </source>
</reference>
<sequence length="410" mass="45410">MTSQMEQIRRMNQSHKRIQHELSVSKCTATVLLLVLFFCAAATVPSNCSKPKFDKIFVVGDSYVDTGNRDPCNTTYVATGRVNQNWATPYGRTHPGVPAGRFSDGKVLSDHLGDYMGLKPCPFRLLNTLSTSTGVQDGINFAVSGSGVFENLGFTKTGDQITQLRRVLKTNLYSKTVYKKAVILYAISGNDYAAYKRNNGSSDIRAITALVLSVVRQVSKDLRELYDMGFRSFVIGKLPPVGCMPVVTVSNNFSSCHEDFNNVATMHNLNLVGLVAAALPEGNVIFLNHQLAFSRVVYNISNPDRLKACCSGVQLGALCGDVNKAGQARFTLCSSNLTRKYFWWDEYHPTEAGWDYIFHLFLQGFPFIYTDGRSLPQFLGVNGSRREDMEPHAEIATTKPWAGGEGRDFQ</sequence>
<evidence type="ECO:0000256" key="2">
    <source>
        <dbReference type="ARBA" id="ARBA00022801"/>
    </source>
</evidence>
<name>A0A8T0GMQ6_CERPU</name>
<dbReference type="EMBL" id="CM026430">
    <property type="protein sequence ID" value="KAG0560821.1"/>
    <property type="molecule type" value="Genomic_DNA"/>
</dbReference>
<keyword evidence="5" id="KW-1185">Reference proteome</keyword>
<evidence type="ECO:0000313" key="4">
    <source>
        <dbReference type="EMBL" id="KAG0560821.1"/>
    </source>
</evidence>
<keyword evidence="3" id="KW-0443">Lipid metabolism</keyword>
<dbReference type="GO" id="GO:0016788">
    <property type="term" value="F:hydrolase activity, acting on ester bonds"/>
    <property type="evidence" value="ECO:0007669"/>
    <property type="project" value="InterPro"/>
</dbReference>
<protein>
    <submittedName>
        <fullName evidence="4">Uncharacterized protein</fullName>
    </submittedName>
</protein>
<gene>
    <name evidence="4" type="ORF">KC19_9G016500</name>
</gene>
<accession>A0A8T0GMQ6</accession>
<comment type="caution">
    <text evidence="4">The sequence shown here is derived from an EMBL/GenBank/DDBJ whole genome shotgun (WGS) entry which is preliminary data.</text>
</comment>
<dbReference type="Proteomes" id="UP000822688">
    <property type="component" value="Chromosome 9"/>
</dbReference>
<dbReference type="GO" id="GO:0006629">
    <property type="term" value="P:lipid metabolic process"/>
    <property type="evidence" value="ECO:0007669"/>
    <property type="project" value="UniProtKB-KW"/>
</dbReference>
<organism evidence="4 5">
    <name type="scientific">Ceratodon purpureus</name>
    <name type="common">Fire moss</name>
    <name type="synonym">Dicranum purpureum</name>
    <dbReference type="NCBI Taxonomy" id="3225"/>
    <lineage>
        <taxon>Eukaryota</taxon>
        <taxon>Viridiplantae</taxon>
        <taxon>Streptophyta</taxon>
        <taxon>Embryophyta</taxon>
        <taxon>Bryophyta</taxon>
        <taxon>Bryophytina</taxon>
        <taxon>Bryopsida</taxon>
        <taxon>Dicranidae</taxon>
        <taxon>Pseudoditrichales</taxon>
        <taxon>Ditrichaceae</taxon>
        <taxon>Ceratodon</taxon>
    </lineage>
</organism>
<keyword evidence="2" id="KW-0378">Hydrolase</keyword>
<evidence type="ECO:0000256" key="1">
    <source>
        <dbReference type="ARBA" id="ARBA00008668"/>
    </source>
</evidence>
<evidence type="ECO:0000256" key="3">
    <source>
        <dbReference type="ARBA" id="ARBA00023098"/>
    </source>
</evidence>
<dbReference type="Gene3D" id="3.40.50.1110">
    <property type="entry name" value="SGNH hydrolase"/>
    <property type="match status" value="1"/>
</dbReference>
<dbReference type="AlphaFoldDB" id="A0A8T0GMQ6"/>
<evidence type="ECO:0000313" key="5">
    <source>
        <dbReference type="Proteomes" id="UP000822688"/>
    </source>
</evidence>
<dbReference type="SUPFAM" id="SSF52266">
    <property type="entry name" value="SGNH hydrolase"/>
    <property type="match status" value="1"/>
</dbReference>
<dbReference type="PANTHER" id="PTHR46020:SF4">
    <property type="entry name" value="OS04G0650200 PROTEIN"/>
    <property type="match status" value="1"/>
</dbReference>
<comment type="similarity">
    <text evidence="1">Belongs to the 'GDSL' lipolytic enzyme family.</text>
</comment>
<dbReference type="InterPro" id="IPR001087">
    <property type="entry name" value="GDSL"/>
</dbReference>
<proteinExistence type="inferred from homology"/>
<dbReference type="InterPro" id="IPR036514">
    <property type="entry name" value="SGNH_hydro_sf"/>
</dbReference>
<dbReference type="Pfam" id="PF00657">
    <property type="entry name" value="Lipase_GDSL"/>
    <property type="match status" value="1"/>
</dbReference>